<sequence>MAGACTVWFCVATSSTSSGDRSNCGTLTIQPSRCTLSDSERVRGLPMRIPVLIRHTSWQHSRCAARALN</sequence>
<evidence type="ECO:0000313" key="2">
    <source>
        <dbReference type="EMBL" id="KAE9011475.1"/>
    </source>
</evidence>
<evidence type="ECO:0000313" key="4">
    <source>
        <dbReference type="Proteomes" id="UP000429607"/>
    </source>
</evidence>
<reference evidence="3 5" key="1">
    <citation type="submission" date="2018-08" db="EMBL/GenBank/DDBJ databases">
        <title>Genomic investigation of the strawberry pathogen Phytophthora fragariae indicates pathogenicity is determined by transcriptional variation in three key races.</title>
        <authorList>
            <person name="Adams T.M."/>
            <person name="Armitage A.D."/>
            <person name="Sobczyk M.K."/>
            <person name="Bates H.J."/>
            <person name="Dunwell J.M."/>
            <person name="Nellist C.F."/>
            <person name="Harrison R.J."/>
        </authorList>
    </citation>
    <scope>NUCLEOTIDE SEQUENCE [LARGE SCALE GENOMIC DNA]</scope>
    <source>
        <strain evidence="1 4">SCRP249</strain>
        <strain evidence="2 6">SCRP324</strain>
        <strain evidence="3 5">SCRP333</strain>
    </source>
</reference>
<dbReference type="AlphaFoldDB" id="A0A6A4F408"/>
<evidence type="ECO:0000313" key="3">
    <source>
        <dbReference type="EMBL" id="KAE9332482.1"/>
    </source>
</evidence>
<evidence type="ECO:0000313" key="5">
    <source>
        <dbReference type="Proteomes" id="UP000434957"/>
    </source>
</evidence>
<dbReference type="EMBL" id="QXFV01001330">
    <property type="protein sequence ID" value="KAE9008556.1"/>
    <property type="molecule type" value="Genomic_DNA"/>
</dbReference>
<dbReference type="Proteomes" id="UP000435112">
    <property type="component" value="Unassembled WGS sequence"/>
</dbReference>
<accession>A0A6A4F408</accession>
<dbReference type="EMBL" id="QXFT01000962">
    <property type="protein sequence ID" value="KAE9332482.1"/>
    <property type="molecule type" value="Genomic_DNA"/>
</dbReference>
<organism evidence="3 5">
    <name type="scientific">Phytophthora rubi</name>
    <dbReference type="NCBI Taxonomy" id="129364"/>
    <lineage>
        <taxon>Eukaryota</taxon>
        <taxon>Sar</taxon>
        <taxon>Stramenopiles</taxon>
        <taxon>Oomycota</taxon>
        <taxon>Peronosporomycetes</taxon>
        <taxon>Peronosporales</taxon>
        <taxon>Peronosporaceae</taxon>
        <taxon>Phytophthora</taxon>
    </lineage>
</organism>
<comment type="caution">
    <text evidence="3">The sequence shown here is derived from an EMBL/GenBank/DDBJ whole genome shotgun (WGS) entry which is preliminary data.</text>
</comment>
<evidence type="ECO:0000313" key="6">
    <source>
        <dbReference type="Proteomes" id="UP000435112"/>
    </source>
</evidence>
<dbReference type="OrthoDB" id="10284645at2759"/>
<dbReference type="Proteomes" id="UP000429607">
    <property type="component" value="Unassembled WGS sequence"/>
</dbReference>
<name>A0A6A4F408_9STRA</name>
<keyword evidence="5" id="KW-1185">Reference proteome</keyword>
<dbReference type="EMBL" id="QXFU01001075">
    <property type="protein sequence ID" value="KAE9011475.1"/>
    <property type="molecule type" value="Genomic_DNA"/>
</dbReference>
<dbReference type="Proteomes" id="UP000434957">
    <property type="component" value="Unassembled WGS sequence"/>
</dbReference>
<gene>
    <name evidence="1" type="ORF">PR001_g16663</name>
    <name evidence="2" type="ORF">PR002_g15068</name>
    <name evidence="3" type="ORF">PR003_g14495</name>
</gene>
<proteinExistence type="predicted"/>
<protein>
    <submittedName>
        <fullName evidence="3">Uncharacterized protein</fullName>
    </submittedName>
</protein>
<evidence type="ECO:0000313" key="1">
    <source>
        <dbReference type="EMBL" id="KAE9008556.1"/>
    </source>
</evidence>